<dbReference type="EMBL" id="MRVG01000011">
    <property type="protein sequence ID" value="PMB64834.1"/>
    <property type="molecule type" value="Genomic_DNA"/>
</dbReference>
<name>A0A2N6NC35_BEABA</name>
<organism evidence="1 2">
    <name type="scientific">Beauveria bassiana</name>
    <name type="common">White muscardine disease fungus</name>
    <name type="synonym">Tritirachium shiotae</name>
    <dbReference type="NCBI Taxonomy" id="176275"/>
    <lineage>
        <taxon>Eukaryota</taxon>
        <taxon>Fungi</taxon>
        <taxon>Dikarya</taxon>
        <taxon>Ascomycota</taxon>
        <taxon>Pezizomycotina</taxon>
        <taxon>Sordariomycetes</taxon>
        <taxon>Hypocreomycetidae</taxon>
        <taxon>Hypocreales</taxon>
        <taxon>Cordycipitaceae</taxon>
        <taxon>Beauveria</taxon>
    </lineage>
</organism>
<evidence type="ECO:0000313" key="2">
    <source>
        <dbReference type="Proteomes" id="UP000235728"/>
    </source>
</evidence>
<proteinExistence type="predicted"/>
<dbReference type="AlphaFoldDB" id="A0A2N6NC35"/>
<reference evidence="1 2" key="1">
    <citation type="journal article" date="2016" name="Appl. Microbiol. Biotechnol.">
        <title>Characterization of T-DNA insertion mutants with decreased virulence in the entomopathogenic fungus Beauveria bassiana JEF-007.</title>
        <authorList>
            <person name="Kim S."/>
            <person name="Lee S.J."/>
            <person name="Nai Y.S."/>
            <person name="Yu J.S."/>
            <person name="Lee M.R."/>
            <person name="Yang Y.T."/>
            <person name="Kim J.S."/>
        </authorList>
    </citation>
    <scope>NUCLEOTIDE SEQUENCE [LARGE SCALE GENOMIC DNA]</scope>
    <source>
        <strain evidence="1 2">JEF-007</strain>
    </source>
</reference>
<sequence length="136" mass="15256">MRRCQWNLKRVNAITVPDFPRHNFVLGRPDPSLMLPRVQHNALSIIHLDLKDKFAEYLGPSRICEYSKLLAVGTLGDASHHVQSSQARLLLELPGAAMQNRRVLVIDGTARELPLARHAVRRGALHEEDSPRGGVE</sequence>
<dbReference type="Proteomes" id="UP000235728">
    <property type="component" value="Unassembled WGS sequence"/>
</dbReference>
<gene>
    <name evidence="1" type="ORF">BM221_009021</name>
</gene>
<evidence type="ECO:0000313" key="1">
    <source>
        <dbReference type="EMBL" id="PMB64834.1"/>
    </source>
</evidence>
<accession>A0A2N6NC35</accession>
<protein>
    <submittedName>
        <fullName evidence="1">Uncharacterized protein</fullName>
    </submittedName>
</protein>
<comment type="caution">
    <text evidence="1">The sequence shown here is derived from an EMBL/GenBank/DDBJ whole genome shotgun (WGS) entry which is preliminary data.</text>
</comment>